<evidence type="ECO:0000313" key="8">
    <source>
        <dbReference type="Proteomes" id="UP000077051"/>
    </source>
</evidence>
<keyword evidence="4" id="KW-0175">Coiled coil</keyword>
<reference evidence="7 8" key="1">
    <citation type="submission" date="2015-06" db="EMBL/GenBank/DDBJ databases">
        <title>Expansion of signal transduction pathways in fungi by whole-genome duplication.</title>
        <authorList>
            <consortium name="DOE Joint Genome Institute"/>
            <person name="Corrochano L.M."/>
            <person name="Kuo A."/>
            <person name="Marcet-Houben M."/>
            <person name="Polaino S."/>
            <person name="Salamov A."/>
            <person name="Villalobos J.M."/>
            <person name="Alvarez M.I."/>
            <person name="Avalos J."/>
            <person name="Benito E.P."/>
            <person name="Benoit I."/>
            <person name="Burger G."/>
            <person name="Camino L.P."/>
            <person name="Canovas D."/>
            <person name="Cerda-Olmedo E."/>
            <person name="Cheng J.-F."/>
            <person name="Dominguez A."/>
            <person name="Elias M."/>
            <person name="Eslava A.P."/>
            <person name="Glaser F."/>
            <person name="Grimwood J."/>
            <person name="Gutierrez G."/>
            <person name="Heitman J."/>
            <person name="Henrissat B."/>
            <person name="Iturriaga E.A."/>
            <person name="Lang B.F."/>
            <person name="Lavin J.L."/>
            <person name="Lee S."/>
            <person name="Li W."/>
            <person name="Lindquist E."/>
            <person name="Lopez-Garcia S."/>
            <person name="Luque E.M."/>
            <person name="Marcos A.T."/>
            <person name="Martin J."/>
            <person name="Mccluskey K."/>
            <person name="Medina H.R."/>
            <person name="Miralles-Duran A."/>
            <person name="Miyazaki A."/>
            <person name="Munoz-Torres E."/>
            <person name="Oguiza J.A."/>
            <person name="Ohm R."/>
            <person name="Olmedo M."/>
            <person name="Orejas M."/>
            <person name="Ortiz-Castellanos L."/>
            <person name="Pisabarro A.G."/>
            <person name="Rodriguez-Romero J."/>
            <person name="Ruiz-Herrera J."/>
            <person name="Ruiz-Vazquez R."/>
            <person name="Sanz C."/>
            <person name="Schackwitz W."/>
            <person name="Schmutz J."/>
            <person name="Shahriari M."/>
            <person name="Shelest E."/>
            <person name="Silva-Franco F."/>
            <person name="Soanes D."/>
            <person name="Syed K."/>
            <person name="Tagua V.G."/>
            <person name="Talbot N.J."/>
            <person name="Thon M."/>
            <person name="De Vries R.P."/>
            <person name="Wiebenga A."/>
            <person name="Yadav J.S."/>
            <person name="Braun E.L."/>
            <person name="Baker S."/>
            <person name="Garre V."/>
            <person name="Horwitz B."/>
            <person name="Torres-Martinez S."/>
            <person name="Idnurm A."/>
            <person name="Herrera-Estrella A."/>
            <person name="Gabaldon T."/>
            <person name="Grigoriev I.V."/>
        </authorList>
    </citation>
    <scope>NUCLEOTIDE SEQUENCE [LARGE SCALE GENOMIC DNA]</scope>
    <source>
        <strain evidence="7 8">CBS 277.49</strain>
    </source>
</reference>
<dbReference type="VEuPathDB" id="FungiDB:MUCCIDRAFT_106107"/>
<protein>
    <recommendedName>
        <fullName evidence="6">DNA endonuclease activator Ctp1 C-terminal domain-containing protein</fullName>
    </recommendedName>
</protein>
<evidence type="ECO:0000256" key="5">
    <source>
        <dbReference type="SAM" id="MobiDB-lite"/>
    </source>
</evidence>
<proteinExistence type="predicted"/>
<feature type="coiled-coil region" evidence="4">
    <location>
        <begin position="50"/>
        <end position="154"/>
    </location>
</feature>
<dbReference type="Proteomes" id="UP000077051">
    <property type="component" value="Unassembled WGS sequence"/>
</dbReference>
<keyword evidence="3" id="KW-0539">Nucleus</keyword>
<name>A0A168QEK9_MUCCL</name>
<organism evidence="7 8">
    <name type="scientific">Mucor lusitanicus CBS 277.49</name>
    <dbReference type="NCBI Taxonomy" id="747725"/>
    <lineage>
        <taxon>Eukaryota</taxon>
        <taxon>Fungi</taxon>
        <taxon>Fungi incertae sedis</taxon>
        <taxon>Mucoromycota</taxon>
        <taxon>Mucoromycotina</taxon>
        <taxon>Mucoromycetes</taxon>
        <taxon>Mucorales</taxon>
        <taxon>Mucorineae</taxon>
        <taxon>Mucoraceae</taxon>
        <taxon>Mucor</taxon>
    </lineage>
</organism>
<dbReference type="OrthoDB" id="5801062at2759"/>
<feature type="compositionally biased region" description="Polar residues" evidence="5">
    <location>
        <begin position="278"/>
        <end position="296"/>
    </location>
</feature>
<dbReference type="EMBL" id="AMYB01000001">
    <property type="protein sequence ID" value="OAD09131.1"/>
    <property type="molecule type" value="Genomic_DNA"/>
</dbReference>
<dbReference type="STRING" id="747725.A0A168QEK9"/>
<comment type="subcellular location">
    <subcellularLocation>
        <location evidence="1">Nucleus</location>
    </subcellularLocation>
</comment>
<evidence type="ECO:0000256" key="3">
    <source>
        <dbReference type="ARBA" id="ARBA00023242"/>
    </source>
</evidence>
<dbReference type="GO" id="GO:0006281">
    <property type="term" value="P:DNA repair"/>
    <property type="evidence" value="ECO:0007669"/>
    <property type="project" value="InterPro"/>
</dbReference>
<dbReference type="InterPro" id="IPR013882">
    <property type="entry name" value="Ctp1_C"/>
</dbReference>
<evidence type="ECO:0000256" key="2">
    <source>
        <dbReference type="ARBA" id="ARBA00022763"/>
    </source>
</evidence>
<gene>
    <name evidence="7" type="ORF">MUCCIDRAFT_106107</name>
</gene>
<evidence type="ECO:0000256" key="4">
    <source>
        <dbReference type="SAM" id="Coils"/>
    </source>
</evidence>
<evidence type="ECO:0000259" key="6">
    <source>
        <dbReference type="Pfam" id="PF08573"/>
    </source>
</evidence>
<sequence>MVPPRHIKNDINTLSGQEPADKESIEHKDWELAYLKLQLERKRKTIRIAREGKQKQVAALEARLESSLEALRQSKEHEIKAKEHEIEGLKQERNHYRDMASFRQVAENGDAVMEELNIKIDELESHIDHQNGVIQELEEFVAELQAKNLQLTTNASNTSQATKLNTMMQEHQEQQFTILAREAKILRLEAEKADYVERDKRMMAQIDTLLKDNLELQTKCRKLNEQVGSTAKPTLKSKTVYQRKPNLTQKSLNTMFHDQITSLAATSPASTQSAPSPIVSTATASPTTDKSNENTSKIPLKRALSATLSDKTNSRVSALIQDSKEKGRAVEVKHEQVDVDASTALENVPDQAVHTAKDTSAIRKKPKNNTSITAVTGSTVRRTVQSTSAPTTPATCNTSHRKDRSNMIGGTCTACVNFYGTETITANIDGHQLELTGHDRIQHNSRHRHHRNQRSNTPPGFWDLDFQTPEEPGF</sequence>
<feature type="region of interest" description="Disordered" evidence="5">
    <location>
        <begin position="1"/>
        <end position="23"/>
    </location>
</feature>
<feature type="region of interest" description="Disordered" evidence="5">
    <location>
        <begin position="266"/>
        <end position="296"/>
    </location>
</feature>
<feature type="region of interest" description="Disordered" evidence="5">
    <location>
        <begin position="443"/>
        <end position="474"/>
    </location>
</feature>
<keyword evidence="8" id="KW-1185">Reference proteome</keyword>
<feature type="compositionally biased region" description="Basic residues" evidence="5">
    <location>
        <begin position="443"/>
        <end position="453"/>
    </location>
</feature>
<dbReference type="AlphaFoldDB" id="A0A168QEK9"/>
<dbReference type="Pfam" id="PF08573">
    <property type="entry name" value="SAE2"/>
    <property type="match status" value="1"/>
</dbReference>
<dbReference type="GO" id="GO:0005634">
    <property type="term" value="C:nucleus"/>
    <property type="evidence" value="ECO:0007669"/>
    <property type="project" value="UniProtKB-SubCell"/>
</dbReference>
<evidence type="ECO:0000256" key="1">
    <source>
        <dbReference type="ARBA" id="ARBA00004123"/>
    </source>
</evidence>
<comment type="caution">
    <text evidence="7">The sequence shown here is derived from an EMBL/GenBank/DDBJ whole genome shotgun (WGS) entry which is preliminary data.</text>
</comment>
<feature type="domain" description="DNA endonuclease activator Ctp1 C-terminal" evidence="6">
    <location>
        <begin position="439"/>
        <end position="468"/>
    </location>
</feature>
<evidence type="ECO:0000313" key="7">
    <source>
        <dbReference type="EMBL" id="OAD09131.1"/>
    </source>
</evidence>
<accession>A0A168QEK9</accession>
<feature type="compositionally biased region" description="Low complexity" evidence="5">
    <location>
        <begin position="266"/>
        <end position="277"/>
    </location>
</feature>
<keyword evidence="2" id="KW-0227">DNA damage</keyword>